<organism evidence="2 3">
    <name type="scientific">Dorea hominis</name>
    <dbReference type="NCBI Taxonomy" id="2763040"/>
    <lineage>
        <taxon>Bacteria</taxon>
        <taxon>Bacillati</taxon>
        <taxon>Bacillota</taxon>
        <taxon>Clostridia</taxon>
        <taxon>Lachnospirales</taxon>
        <taxon>Lachnospiraceae</taxon>
        <taxon>Dorea</taxon>
    </lineage>
</organism>
<reference evidence="2 3" key="1">
    <citation type="submission" date="2020-08" db="EMBL/GenBank/DDBJ databases">
        <title>Genome public.</title>
        <authorList>
            <person name="Liu C."/>
            <person name="Sun Q."/>
        </authorList>
    </citation>
    <scope>NUCLEOTIDE SEQUENCE [LARGE SCALE GENOMIC DNA]</scope>
    <source>
        <strain evidence="2 3">NSJ-36</strain>
    </source>
</reference>
<dbReference type="RefSeq" id="WP_186856066.1">
    <property type="nucleotide sequence ID" value="NZ_JACOOY010000016.1"/>
</dbReference>
<dbReference type="Proteomes" id="UP000647235">
    <property type="component" value="Unassembled WGS sequence"/>
</dbReference>
<keyword evidence="1" id="KW-0472">Membrane</keyword>
<proteinExistence type="predicted"/>
<protein>
    <recommendedName>
        <fullName evidence="4">Type II secretion system protein</fullName>
    </recommendedName>
</protein>
<evidence type="ECO:0000313" key="2">
    <source>
        <dbReference type="EMBL" id="MBC5665892.1"/>
    </source>
</evidence>
<comment type="caution">
    <text evidence="2">The sequence shown here is derived from an EMBL/GenBank/DDBJ whole genome shotgun (WGS) entry which is preliminary data.</text>
</comment>
<evidence type="ECO:0000256" key="1">
    <source>
        <dbReference type="SAM" id="Phobius"/>
    </source>
</evidence>
<evidence type="ECO:0000313" key="3">
    <source>
        <dbReference type="Proteomes" id="UP000647235"/>
    </source>
</evidence>
<keyword evidence="3" id="KW-1185">Reference proteome</keyword>
<name>A0ABR7EY00_9FIRM</name>
<accession>A0ABR7EY00</accession>
<gene>
    <name evidence="2" type="ORF">H8S07_11575</name>
</gene>
<keyword evidence="1" id="KW-0812">Transmembrane</keyword>
<evidence type="ECO:0008006" key="4">
    <source>
        <dbReference type="Google" id="ProtNLM"/>
    </source>
</evidence>
<dbReference type="EMBL" id="JACOOY010000016">
    <property type="protein sequence ID" value="MBC5665892.1"/>
    <property type="molecule type" value="Genomic_DNA"/>
</dbReference>
<keyword evidence="1" id="KW-1133">Transmembrane helix</keyword>
<sequence>MKQQNHKRSGIFLLEIMIAILFFALTGAVCLRTFVKAHTLSTQATETEQALSRLEDVAGLLNTIDAAELKDEKTFSETLESEFPACEMDGRNAVIYYDTDWKACLSEKAFYQIQLQTTDKEDSMCHFQIKALRLAEGTASISSSKSSEKQSGRAASEITHLTLKRYAKD</sequence>
<feature type="transmembrane region" description="Helical" evidence="1">
    <location>
        <begin position="12"/>
        <end position="35"/>
    </location>
</feature>